<protein>
    <recommendedName>
        <fullName evidence="1">Peptidase S74 domain-containing protein</fullName>
    </recommendedName>
</protein>
<dbReference type="InterPro" id="IPR030392">
    <property type="entry name" value="S74_ICA"/>
</dbReference>
<dbReference type="InterPro" id="IPR036388">
    <property type="entry name" value="WH-like_DNA-bd_sf"/>
</dbReference>
<dbReference type="EMBL" id="PCQL01000008">
    <property type="protein sequence ID" value="PRC19594.1"/>
    <property type="molecule type" value="Genomic_DNA"/>
</dbReference>
<dbReference type="RefSeq" id="WP_105696477.1">
    <property type="nucleotide sequence ID" value="NZ_CP159260.1"/>
</dbReference>
<organism evidence="2 3">
    <name type="scientific">Pseudomonas poae</name>
    <dbReference type="NCBI Taxonomy" id="200451"/>
    <lineage>
        <taxon>Bacteria</taxon>
        <taxon>Pseudomonadati</taxon>
        <taxon>Pseudomonadota</taxon>
        <taxon>Gammaproteobacteria</taxon>
        <taxon>Pseudomonadales</taxon>
        <taxon>Pseudomonadaceae</taxon>
        <taxon>Pseudomonas</taxon>
    </lineage>
</organism>
<evidence type="ECO:0000313" key="3">
    <source>
        <dbReference type="Proteomes" id="UP000238045"/>
    </source>
</evidence>
<dbReference type="Proteomes" id="UP000238045">
    <property type="component" value="Unassembled WGS sequence"/>
</dbReference>
<proteinExistence type="predicted"/>
<reference evidence="2 3" key="1">
    <citation type="submission" date="2017-09" db="EMBL/GenBank/DDBJ databases">
        <title>Genomic, metabolic, and phenotypic characteristics of bacterial isolates from the natural microbiome of the model nematode Caenorhabditis elegans.</title>
        <authorList>
            <person name="Zimmermann J."/>
            <person name="Obeng N."/>
            <person name="Yang W."/>
            <person name="Obeng O."/>
            <person name="Kissoyan K."/>
            <person name="Pees B."/>
            <person name="Dirksen P."/>
            <person name="Hoppner M."/>
            <person name="Franke A."/>
            <person name="Rosenstiel P."/>
            <person name="Leippe M."/>
            <person name="Dierking K."/>
            <person name="Kaleta C."/>
            <person name="Schulenburg H."/>
        </authorList>
    </citation>
    <scope>NUCLEOTIDE SEQUENCE [LARGE SCALE GENOMIC DNA]</scope>
    <source>
        <strain evidence="2 3">MYb117</strain>
    </source>
</reference>
<dbReference type="Gene3D" id="1.10.10.10">
    <property type="entry name" value="Winged helix-like DNA-binding domain superfamily/Winged helix DNA-binding domain"/>
    <property type="match status" value="1"/>
</dbReference>
<feature type="domain" description="Peptidase S74" evidence="1">
    <location>
        <begin position="416"/>
        <end position="573"/>
    </location>
</feature>
<dbReference type="PROSITE" id="PS51688">
    <property type="entry name" value="ICA"/>
    <property type="match status" value="1"/>
</dbReference>
<comment type="caution">
    <text evidence="2">The sequence shown here is derived from an EMBL/GenBank/DDBJ whole genome shotgun (WGS) entry which is preliminary data.</text>
</comment>
<keyword evidence="3" id="KW-1185">Reference proteome</keyword>
<dbReference type="AlphaFoldDB" id="A0A2S9EUB7"/>
<dbReference type="CDD" id="cd10144">
    <property type="entry name" value="Peptidase_S74_CIMCD"/>
    <property type="match status" value="1"/>
</dbReference>
<evidence type="ECO:0000313" key="2">
    <source>
        <dbReference type="EMBL" id="PRC19594.1"/>
    </source>
</evidence>
<dbReference type="Pfam" id="PF13884">
    <property type="entry name" value="Peptidase_S74"/>
    <property type="match status" value="1"/>
</dbReference>
<accession>A0A2S9EUB7</accession>
<gene>
    <name evidence="2" type="ORF">CQZ99_09605</name>
</gene>
<evidence type="ECO:0000259" key="1">
    <source>
        <dbReference type="PROSITE" id="PS51688"/>
    </source>
</evidence>
<sequence>MRYNTGNPVGPDGSSDPRDLYDTAGIADLFVNGSSLTVVDRTGNTRKSMKGIEKDAADAMLASGLEFIGDYDADGPLNITRQNQAFSKSGEYWRPGAGLSLPYTTLNNWAVDQPKFVSTGDASLRTQLAATDSSIIISGVSAQEIADLARAITIDADGQARSSRFIAGGGSVTGSQLRDAYVVARTLNLSDTHGFRDQTLLSSLLDYGGYGVFDAIIRLIGSGAYDHMFSLQDRNEYAGSGTLNHMGGLVSFPSHTGTGTLMQRLGVDIQDIGGTGPVTENVGVLIRDLQRGTGKAGLVLLQTAGLAINASGGAPSYHAGPLAIGVSADTNGQYLSIKGSPTGPTFFASATGVNVQLGALSDAPVQLITGGGIGVEVANAAASNAFRPGHDNSQPNGDASRVWSVVWAGSGSISVSDGRKKTPVRKFSDSELNAAKQLAAEIGAYKFLASVAEKGSEAREHIGMTVQRAKEIMESNGLDPFGYSFICYDKWEKQTVDHPDEVIEHPEVIRASAVTDDRGQPFMVKVSDAWTELVKPAWTETTREAGDLYSFRMDGLLAFIAAGFEARLSAIET</sequence>
<name>A0A2S9EUB7_9PSED</name>